<dbReference type="InterPro" id="IPR007848">
    <property type="entry name" value="Small_mtfrase_dom"/>
</dbReference>
<keyword evidence="3" id="KW-0808">Transferase</keyword>
<dbReference type="Proteomes" id="UP000077098">
    <property type="component" value="Unassembled WGS sequence"/>
</dbReference>
<dbReference type="SUPFAM" id="SSF53335">
    <property type="entry name" value="S-adenosyl-L-methionine-dependent methyltransferases"/>
    <property type="match status" value="1"/>
</dbReference>
<evidence type="ECO:0000256" key="4">
    <source>
        <dbReference type="ARBA" id="ARBA00022691"/>
    </source>
</evidence>
<dbReference type="PANTHER" id="PTHR18895">
    <property type="entry name" value="HEMK METHYLTRANSFERASE"/>
    <property type="match status" value="1"/>
</dbReference>
<evidence type="ECO:0000256" key="2">
    <source>
        <dbReference type="ARBA" id="ARBA00022603"/>
    </source>
</evidence>
<comment type="catalytic activity">
    <reaction evidence="5">
        <text>L-glutaminyl-[peptide chain release factor] + S-adenosyl-L-methionine = N(5)-methyl-L-glutaminyl-[peptide chain release factor] + S-adenosyl-L-homocysteine + H(+)</text>
        <dbReference type="Rhea" id="RHEA:42896"/>
        <dbReference type="Rhea" id="RHEA-COMP:10271"/>
        <dbReference type="Rhea" id="RHEA-COMP:10272"/>
        <dbReference type="ChEBI" id="CHEBI:15378"/>
        <dbReference type="ChEBI" id="CHEBI:30011"/>
        <dbReference type="ChEBI" id="CHEBI:57856"/>
        <dbReference type="ChEBI" id="CHEBI:59789"/>
        <dbReference type="ChEBI" id="CHEBI:61891"/>
        <dbReference type="EC" id="2.1.1.297"/>
    </reaction>
</comment>
<evidence type="ECO:0000313" key="8">
    <source>
        <dbReference type="Proteomes" id="UP000077098"/>
    </source>
</evidence>
<dbReference type="EC" id="2.1.1.297" evidence="1"/>
<proteinExistence type="predicted"/>
<feature type="domain" description="Methyltransferase small" evidence="6">
    <location>
        <begin position="34"/>
        <end position="146"/>
    </location>
</feature>
<dbReference type="InterPro" id="IPR002052">
    <property type="entry name" value="DNA_methylase_N6_adenine_CS"/>
</dbReference>
<dbReference type="Pfam" id="PF05175">
    <property type="entry name" value="MTS"/>
    <property type="match status" value="1"/>
</dbReference>
<dbReference type="NCBIfam" id="TIGR00536">
    <property type="entry name" value="hemK_fam"/>
    <property type="match status" value="1"/>
</dbReference>
<dbReference type="InterPro" id="IPR050320">
    <property type="entry name" value="N5-glutamine_MTase"/>
</dbReference>
<comment type="caution">
    <text evidence="7">The sequence shown here is derived from an EMBL/GenBank/DDBJ whole genome shotgun (WGS) entry which is preliminary data.</text>
</comment>
<evidence type="ECO:0000256" key="3">
    <source>
        <dbReference type="ARBA" id="ARBA00022679"/>
    </source>
</evidence>
<gene>
    <name evidence="7" type="ORF">A7J57_09415</name>
</gene>
<evidence type="ECO:0000256" key="1">
    <source>
        <dbReference type="ARBA" id="ARBA00012771"/>
    </source>
</evidence>
<dbReference type="AlphaFoldDB" id="A0A176X238"/>
<evidence type="ECO:0000259" key="6">
    <source>
        <dbReference type="Pfam" id="PF05175"/>
    </source>
</evidence>
<dbReference type="RefSeq" id="WP_063950243.1">
    <property type="nucleotide sequence ID" value="NZ_LXPS01000036.1"/>
</dbReference>
<sequence length="222" mass="24060">MASENKPYFMGLDFIVDTTVLAPRVETELLARTSILILGEFHERKHLLIDMCCGSGNLACALAAASPDATVLAADLTDDAVRVARLNVERLGFAARVTVLQGDLFSALAHQGAEGRCTMVVCNPPYISTGKLLGESAHLLVNEPREAFDGGPYGISIQQRLVKEAPIYLREGGYLLFEFGLGQDRQVRSLLSRSGVFELVKFALDDDGNPRVAVARFVGHNP</sequence>
<dbReference type="PANTHER" id="PTHR18895:SF74">
    <property type="entry name" value="MTRF1L RELEASE FACTOR GLUTAMINE METHYLTRANSFERASE"/>
    <property type="match status" value="1"/>
</dbReference>
<dbReference type="GO" id="GO:0003676">
    <property type="term" value="F:nucleic acid binding"/>
    <property type="evidence" value="ECO:0007669"/>
    <property type="project" value="InterPro"/>
</dbReference>
<dbReference type="PROSITE" id="PS00092">
    <property type="entry name" value="N6_MTASE"/>
    <property type="match status" value="1"/>
</dbReference>
<keyword evidence="2" id="KW-0489">Methyltransferase</keyword>
<reference evidence="7 8" key="1">
    <citation type="submission" date="2016-05" db="EMBL/GenBank/DDBJ databases">
        <authorList>
            <person name="Lavstsen T."/>
            <person name="Jespersen J.S."/>
        </authorList>
    </citation>
    <scope>NUCLEOTIDE SEQUENCE [LARGE SCALE GENOMIC DNA]</scope>
    <source>
        <strain evidence="7 8">KCJ1736</strain>
    </source>
</reference>
<name>A0A176X238_AGRTU</name>
<keyword evidence="4" id="KW-0949">S-adenosyl-L-methionine</keyword>
<dbReference type="GO" id="GO:0102559">
    <property type="term" value="F:peptide chain release factor N(5)-glutamine methyltransferase activity"/>
    <property type="evidence" value="ECO:0007669"/>
    <property type="project" value="UniProtKB-EC"/>
</dbReference>
<evidence type="ECO:0000256" key="5">
    <source>
        <dbReference type="ARBA" id="ARBA00048391"/>
    </source>
</evidence>
<dbReference type="InterPro" id="IPR029063">
    <property type="entry name" value="SAM-dependent_MTases_sf"/>
</dbReference>
<dbReference type="Gene3D" id="3.40.50.150">
    <property type="entry name" value="Vaccinia Virus protein VP39"/>
    <property type="match status" value="1"/>
</dbReference>
<organism evidence="7 8">
    <name type="scientific">Agrobacterium tumefaciens</name>
    <dbReference type="NCBI Taxonomy" id="358"/>
    <lineage>
        <taxon>Bacteria</taxon>
        <taxon>Pseudomonadati</taxon>
        <taxon>Pseudomonadota</taxon>
        <taxon>Alphaproteobacteria</taxon>
        <taxon>Hyphomicrobiales</taxon>
        <taxon>Rhizobiaceae</taxon>
        <taxon>Rhizobium/Agrobacterium group</taxon>
        <taxon>Agrobacterium</taxon>
        <taxon>Agrobacterium tumefaciens complex</taxon>
    </lineage>
</organism>
<evidence type="ECO:0000313" key="7">
    <source>
        <dbReference type="EMBL" id="OAE40491.1"/>
    </source>
</evidence>
<protein>
    <recommendedName>
        <fullName evidence="1">peptide chain release factor N(5)-glutamine methyltransferase</fullName>
        <ecNumber evidence="1">2.1.1.297</ecNumber>
    </recommendedName>
</protein>
<dbReference type="GO" id="GO:0032259">
    <property type="term" value="P:methylation"/>
    <property type="evidence" value="ECO:0007669"/>
    <property type="project" value="UniProtKB-KW"/>
</dbReference>
<dbReference type="InterPro" id="IPR004556">
    <property type="entry name" value="HemK-like"/>
</dbReference>
<dbReference type="EMBL" id="LXPS01000036">
    <property type="protein sequence ID" value="OAE40491.1"/>
    <property type="molecule type" value="Genomic_DNA"/>
</dbReference>
<accession>A0A176X238</accession>